<feature type="region of interest" description="Disordered" evidence="1">
    <location>
        <begin position="97"/>
        <end position="116"/>
    </location>
</feature>
<proteinExistence type="predicted"/>
<dbReference type="EMBL" id="CAFBIY010000067">
    <property type="protein sequence ID" value="CAB4850962.1"/>
    <property type="molecule type" value="Genomic_DNA"/>
</dbReference>
<organism evidence="7">
    <name type="scientific">freshwater metagenome</name>
    <dbReference type="NCBI Taxonomy" id="449393"/>
    <lineage>
        <taxon>unclassified sequences</taxon>
        <taxon>metagenomes</taxon>
        <taxon>ecological metagenomes</taxon>
    </lineage>
</organism>
<protein>
    <submittedName>
        <fullName evidence="7">Unannotated protein</fullName>
    </submittedName>
</protein>
<name>A0A6J7M804_9ZZZZ</name>
<dbReference type="EMBL" id="CAESGF010000006">
    <property type="protein sequence ID" value="CAB4363578.1"/>
    <property type="molecule type" value="Genomic_DNA"/>
</dbReference>
<evidence type="ECO:0000256" key="1">
    <source>
        <dbReference type="SAM" id="MobiDB-lite"/>
    </source>
</evidence>
<dbReference type="Pfam" id="PF13578">
    <property type="entry name" value="Methyltransf_24"/>
    <property type="match status" value="1"/>
</dbReference>
<evidence type="ECO:0000313" key="4">
    <source>
        <dbReference type="EMBL" id="CAB4807807.1"/>
    </source>
</evidence>
<evidence type="ECO:0000313" key="7">
    <source>
        <dbReference type="EMBL" id="CAB4976926.1"/>
    </source>
</evidence>
<dbReference type="InterPro" id="IPR029063">
    <property type="entry name" value="SAM-dependent_MTases_sf"/>
</dbReference>
<dbReference type="SUPFAM" id="SSF53335">
    <property type="entry name" value="S-adenosyl-L-methionine-dependent methyltransferases"/>
    <property type="match status" value="1"/>
</dbReference>
<dbReference type="EMBL" id="CAFAAV010000026">
    <property type="protein sequence ID" value="CAB4807807.1"/>
    <property type="molecule type" value="Genomic_DNA"/>
</dbReference>
<dbReference type="EMBL" id="CAEZYF010000006">
    <property type="protein sequence ID" value="CAB4720335.1"/>
    <property type="molecule type" value="Genomic_DNA"/>
</dbReference>
<dbReference type="EMBL" id="CAFBMT010000006">
    <property type="protein sequence ID" value="CAB4928679.1"/>
    <property type="molecule type" value="Genomic_DNA"/>
</dbReference>
<gene>
    <name evidence="3" type="ORF">UFOPK2656_01285</name>
    <name evidence="4" type="ORF">UFOPK3099_00527</name>
    <name evidence="5" type="ORF">UFOPK3267_01358</name>
    <name evidence="6" type="ORF">UFOPK3651_01330</name>
    <name evidence="7" type="ORF">UFOPK3931_00553</name>
    <name evidence="2" type="ORF">UFOPK4189_01358</name>
</gene>
<evidence type="ECO:0000313" key="5">
    <source>
        <dbReference type="EMBL" id="CAB4850962.1"/>
    </source>
</evidence>
<evidence type="ECO:0000313" key="2">
    <source>
        <dbReference type="EMBL" id="CAB4363578.1"/>
    </source>
</evidence>
<dbReference type="EMBL" id="CAFBOL010000008">
    <property type="protein sequence ID" value="CAB4976926.1"/>
    <property type="molecule type" value="Genomic_DNA"/>
</dbReference>
<dbReference type="AlphaFoldDB" id="A0A6J7M804"/>
<accession>A0A6J7M804</accession>
<dbReference type="Gene3D" id="3.40.50.150">
    <property type="entry name" value="Vaccinia Virus protein VP39"/>
    <property type="match status" value="1"/>
</dbReference>
<reference evidence="7" key="1">
    <citation type="submission" date="2020-05" db="EMBL/GenBank/DDBJ databases">
        <authorList>
            <person name="Chiriac C."/>
            <person name="Salcher M."/>
            <person name="Ghai R."/>
            <person name="Kavagutti S V."/>
        </authorList>
    </citation>
    <scope>NUCLEOTIDE SEQUENCE</scope>
</reference>
<evidence type="ECO:0000313" key="6">
    <source>
        <dbReference type="EMBL" id="CAB4928679.1"/>
    </source>
</evidence>
<sequence length="231" mass="24109">MPTGGTAAATGIVRPMSSVEPLDPVLRACALAAIGFMPPDEGDALHAAAVAAGAAVPGLPFLEVGSYCGRSTVWLGGAARTADTVLFAVDHHRGSEENQAGWEHHDPTTVDPRTGKMDTLPRFRDTIHDAGLEAVVFAVVGQSAAVAAHWTSPLAFLFIDGGHGEEPARLDYEGWTPRVALGGTLAIHDVFPDPAAGGRPPYEQIFRPALESGHFALVSATGSLRILHRVA</sequence>
<evidence type="ECO:0000313" key="3">
    <source>
        <dbReference type="EMBL" id="CAB4720335.1"/>
    </source>
</evidence>